<keyword evidence="7" id="KW-0732">Signal</keyword>
<dbReference type="Pfam" id="PF00226">
    <property type="entry name" value="DnaJ"/>
    <property type="match status" value="1"/>
</dbReference>
<dbReference type="Gene3D" id="2.10.230.10">
    <property type="entry name" value="Heat shock protein DnaJ, cysteine-rich domain"/>
    <property type="match status" value="1"/>
</dbReference>
<dbReference type="InterPro" id="IPR036869">
    <property type="entry name" value="J_dom_sf"/>
</dbReference>
<evidence type="ECO:0000259" key="8">
    <source>
        <dbReference type="PROSITE" id="PS50076"/>
    </source>
</evidence>
<dbReference type="InterPro" id="IPR036410">
    <property type="entry name" value="HSP_DnaJ_Cys-rich_dom_sf"/>
</dbReference>
<dbReference type="InterPro" id="IPR001305">
    <property type="entry name" value="HSP_DnaJ_Cys-rich_dom"/>
</dbReference>
<feature type="signal peptide" evidence="7">
    <location>
        <begin position="1"/>
        <end position="20"/>
    </location>
</feature>
<evidence type="ECO:0000259" key="9">
    <source>
        <dbReference type="PROSITE" id="PS51188"/>
    </source>
</evidence>
<dbReference type="InterPro" id="IPR044713">
    <property type="entry name" value="DNJA1/2-like"/>
</dbReference>
<sequence>MQFTVYLYLFFLLLTPFVECLKEGLDYYQILEIRKESNPTEKEIRKQYLQLSKKYHPDKNNNDDPEIEEKFLLISEAYEVLSDEELKSLYDQHGQKAFEDGPNNARQYAQQQQFRGGGGGMEDIINHMFGGGGGNPFQQQGPRKTNPILAPIQVSLKDFYSGFSTEYKLDLRAVCDKCSGKGGQMARCGRCNGSGRIIREFVQGPFRQQIQQHCDACQGTGESLKKVCGHCHGNKVLMKENLIVVDLKRGFERDGRILMENKGEQMPGMEKGDLLFQIEELENEGNYGFRRRGNNLYKTVTLSLKEALKGGWKLDMPHFSEDLSPFVLKRDINQVVGFNEIEVLEGYGMPIYDKETGFFDDDFGDLIIEYNIIMPKGMKDTNSMNFDEL</sequence>
<evidence type="ECO:0000256" key="1">
    <source>
        <dbReference type="ARBA" id="ARBA00022723"/>
    </source>
</evidence>
<protein>
    <submittedName>
        <fullName evidence="10">DnaJ-domain-containing protein</fullName>
    </submittedName>
</protein>
<dbReference type="Gene3D" id="1.10.287.110">
    <property type="entry name" value="DnaJ domain"/>
    <property type="match status" value="1"/>
</dbReference>
<keyword evidence="3 6" id="KW-0863">Zinc-finger</keyword>
<dbReference type="CDD" id="cd10719">
    <property type="entry name" value="DnaJ_zf"/>
    <property type="match status" value="1"/>
</dbReference>
<keyword evidence="1 6" id="KW-0479">Metal-binding</keyword>
<feature type="zinc finger region" description="CR-type" evidence="6">
    <location>
        <begin position="162"/>
        <end position="240"/>
    </location>
</feature>
<feature type="domain" description="J" evidence="8">
    <location>
        <begin position="26"/>
        <end position="94"/>
    </location>
</feature>
<dbReference type="GO" id="GO:0008270">
    <property type="term" value="F:zinc ion binding"/>
    <property type="evidence" value="ECO:0007669"/>
    <property type="project" value="UniProtKB-KW"/>
</dbReference>
<dbReference type="AlphaFoldDB" id="A0A1B7TH91"/>
<evidence type="ECO:0000313" key="10">
    <source>
        <dbReference type="EMBL" id="OBA28101.1"/>
    </source>
</evidence>
<evidence type="ECO:0000256" key="6">
    <source>
        <dbReference type="PROSITE-ProRule" id="PRU00546"/>
    </source>
</evidence>
<comment type="caution">
    <text evidence="10">The sequence shown here is derived from an EMBL/GenBank/DDBJ whole genome shotgun (WGS) entry which is preliminary data.</text>
</comment>
<gene>
    <name evidence="10" type="ORF">HANVADRAFT_51815</name>
</gene>
<dbReference type="EMBL" id="LXPE01000005">
    <property type="protein sequence ID" value="OBA28101.1"/>
    <property type="molecule type" value="Genomic_DNA"/>
</dbReference>
<proteinExistence type="predicted"/>
<keyword evidence="4 6" id="KW-0862">Zinc</keyword>
<dbReference type="SUPFAM" id="SSF57938">
    <property type="entry name" value="DnaJ/Hsp40 cysteine-rich domain"/>
    <property type="match status" value="1"/>
</dbReference>
<dbReference type="SUPFAM" id="SSF46565">
    <property type="entry name" value="Chaperone J-domain"/>
    <property type="match status" value="1"/>
</dbReference>
<dbReference type="PRINTS" id="PR00625">
    <property type="entry name" value="JDOMAIN"/>
</dbReference>
<evidence type="ECO:0000256" key="7">
    <source>
        <dbReference type="SAM" id="SignalP"/>
    </source>
</evidence>
<dbReference type="GO" id="GO:0072655">
    <property type="term" value="P:establishment of protein localization to mitochondrion"/>
    <property type="evidence" value="ECO:0007669"/>
    <property type="project" value="UniProtKB-ARBA"/>
</dbReference>
<evidence type="ECO:0000256" key="3">
    <source>
        <dbReference type="ARBA" id="ARBA00022771"/>
    </source>
</evidence>
<dbReference type="FunFam" id="2.10.230.10:FF:000001">
    <property type="entry name" value="DnaJ subfamily A member 2"/>
    <property type="match status" value="1"/>
</dbReference>
<evidence type="ECO:0000256" key="4">
    <source>
        <dbReference type="ARBA" id="ARBA00022833"/>
    </source>
</evidence>
<accession>A0A1B7TH91</accession>
<feature type="chain" id="PRO_5008598745" evidence="7">
    <location>
        <begin position="21"/>
        <end position="389"/>
    </location>
</feature>
<keyword evidence="11" id="KW-1185">Reference proteome</keyword>
<dbReference type="Gene3D" id="2.60.260.20">
    <property type="entry name" value="Urease metallochaperone UreE, N-terminal domain"/>
    <property type="match status" value="2"/>
</dbReference>
<dbReference type="InterPro" id="IPR008971">
    <property type="entry name" value="HSP40/DnaJ_pept-bd"/>
</dbReference>
<name>A0A1B7TH91_9ASCO</name>
<dbReference type="Proteomes" id="UP000092321">
    <property type="component" value="Unassembled WGS sequence"/>
</dbReference>
<evidence type="ECO:0000256" key="2">
    <source>
        <dbReference type="ARBA" id="ARBA00022737"/>
    </source>
</evidence>
<dbReference type="InterPro" id="IPR002939">
    <property type="entry name" value="DnaJ_C"/>
</dbReference>
<dbReference type="InterPro" id="IPR001623">
    <property type="entry name" value="DnaJ_domain"/>
</dbReference>
<feature type="domain" description="CR-type" evidence="9">
    <location>
        <begin position="162"/>
        <end position="240"/>
    </location>
</feature>
<dbReference type="PANTHER" id="PTHR43888">
    <property type="entry name" value="DNAJ-LIKE-2, ISOFORM A-RELATED"/>
    <property type="match status" value="1"/>
</dbReference>
<dbReference type="SMART" id="SM00271">
    <property type="entry name" value="DnaJ"/>
    <property type="match status" value="1"/>
</dbReference>
<evidence type="ECO:0000313" key="11">
    <source>
        <dbReference type="Proteomes" id="UP000092321"/>
    </source>
</evidence>
<dbReference type="GO" id="GO:0051082">
    <property type="term" value="F:unfolded protein binding"/>
    <property type="evidence" value="ECO:0007669"/>
    <property type="project" value="InterPro"/>
</dbReference>
<organism evidence="10 11">
    <name type="scientific">Hanseniaspora valbyensis NRRL Y-1626</name>
    <dbReference type="NCBI Taxonomy" id="766949"/>
    <lineage>
        <taxon>Eukaryota</taxon>
        <taxon>Fungi</taxon>
        <taxon>Dikarya</taxon>
        <taxon>Ascomycota</taxon>
        <taxon>Saccharomycotina</taxon>
        <taxon>Saccharomycetes</taxon>
        <taxon>Saccharomycodales</taxon>
        <taxon>Saccharomycodaceae</taxon>
        <taxon>Hanseniaspora</taxon>
    </lineage>
</organism>
<dbReference type="Pfam" id="PF01556">
    <property type="entry name" value="DnaJ_C"/>
    <property type="match status" value="1"/>
</dbReference>
<dbReference type="SUPFAM" id="SSF49493">
    <property type="entry name" value="HSP40/DnaJ peptide-binding domain"/>
    <property type="match status" value="2"/>
</dbReference>
<keyword evidence="2" id="KW-0677">Repeat</keyword>
<dbReference type="Pfam" id="PF00684">
    <property type="entry name" value="DnaJ_CXXCXGXG"/>
    <property type="match status" value="1"/>
</dbReference>
<dbReference type="PROSITE" id="PS50076">
    <property type="entry name" value="DNAJ_2"/>
    <property type="match status" value="1"/>
</dbReference>
<keyword evidence="5" id="KW-0143">Chaperone</keyword>
<dbReference type="GO" id="GO:0001671">
    <property type="term" value="F:ATPase activator activity"/>
    <property type="evidence" value="ECO:0007669"/>
    <property type="project" value="UniProtKB-ARBA"/>
</dbReference>
<dbReference type="GO" id="GO:0030544">
    <property type="term" value="F:Hsp70 protein binding"/>
    <property type="evidence" value="ECO:0007669"/>
    <property type="project" value="InterPro"/>
</dbReference>
<dbReference type="CDD" id="cd06257">
    <property type="entry name" value="DnaJ"/>
    <property type="match status" value="1"/>
</dbReference>
<dbReference type="PROSITE" id="PS51188">
    <property type="entry name" value="ZF_CR"/>
    <property type="match status" value="1"/>
</dbReference>
<dbReference type="GO" id="GO:0006457">
    <property type="term" value="P:protein folding"/>
    <property type="evidence" value="ECO:0007669"/>
    <property type="project" value="InterPro"/>
</dbReference>
<reference evidence="11" key="1">
    <citation type="journal article" date="2016" name="Proc. Natl. Acad. Sci. U.S.A.">
        <title>Comparative genomics of biotechnologically important yeasts.</title>
        <authorList>
            <person name="Riley R."/>
            <person name="Haridas S."/>
            <person name="Wolfe K.H."/>
            <person name="Lopes M.R."/>
            <person name="Hittinger C.T."/>
            <person name="Goeker M."/>
            <person name="Salamov A.A."/>
            <person name="Wisecaver J.H."/>
            <person name="Long T.M."/>
            <person name="Calvey C.H."/>
            <person name="Aerts A.L."/>
            <person name="Barry K.W."/>
            <person name="Choi C."/>
            <person name="Clum A."/>
            <person name="Coughlan A.Y."/>
            <person name="Deshpande S."/>
            <person name="Douglass A.P."/>
            <person name="Hanson S.J."/>
            <person name="Klenk H.-P."/>
            <person name="LaButti K.M."/>
            <person name="Lapidus A."/>
            <person name="Lindquist E.A."/>
            <person name="Lipzen A.M."/>
            <person name="Meier-Kolthoff J.P."/>
            <person name="Ohm R.A."/>
            <person name="Otillar R.P."/>
            <person name="Pangilinan J.L."/>
            <person name="Peng Y."/>
            <person name="Rokas A."/>
            <person name="Rosa C.A."/>
            <person name="Scheuner C."/>
            <person name="Sibirny A.A."/>
            <person name="Slot J.C."/>
            <person name="Stielow J.B."/>
            <person name="Sun H."/>
            <person name="Kurtzman C.P."/>
            <person name="Blackwell M."/>
            <person name="Grigoriev I.V."/>
            <person name="Jeffries T.W."/>
        </authorList>
    </citation>
    <scope>NUCLEOTIDE SEQUENCE [LARGE SCALE GENOMIC DNA]</scope>
    <source>
        <strain evidence="11">NRRL Y-1626</strain>
    </source>
</reference>
<evidence type="ECO:0000256" key="5">
    <source>
        <dbReference type="ARBA" id="ARBA00023186"/>
    </source>
</evidence>
<dbReference type="OrthoDB" id="550424at2759"/>